<keyword evidence="1" id="KW-0255">Endonuclease</keyword>
<dbReference type="GO" id="GO:0004519">
    <property type="term" value="F:endonuclease activity"/>
    <property type="evidence" value="ECO:0007669"/>
    <property type="project" value="UniProtKB-KW"/>
</dbReference>
<reference evidence="2" key="1">
    <citation type="journal article" date="2017" name="Genome Announc.">
        <title>Genome sequences of Cyberlindnera fabianii 65, Pichia kudriavzevii 129, and Saccharomyces cerevisiae 131 isolated from fermented masau fruits in Zimbabwe.</title>
        <authorList>
            <person name="van Rijswijck I.M.H."/>
            <person name="Derks M.F.L."/>
            <person name="Abee T."/>
            <person name="de Ridder D."/>
            <person name="Smid E.J."/>
        </authorList>
    </citation>
    <scope>NUCLEOTIDE SEQUENCE [LARGE SCALE GENOMIC DNA]</scope>
    <source>
        <strain evidence="2">65</strain>
    </source>
</reference>
<dbReference type="VEuPathDB" id="FungiDB:BON22_5500"/>
<dbReference type="InterPro" id="IPR027434">
    <property type="entry name" value="Homing_endonucl"/>
</dbReference>
<dbReference type="EMBL" id="MPUK01000021">
    <property type="protein sequence ID" value="ONH64649.1"/>
    <property type="molecule type" value="Genomic_DNA"/>
</dbReference>
<evidence type="ECO:0000313" key="2">
    <source>
        <dbReference type="Proteomes" id="UP000189513"/>
    </source>
</evidence>
<protein>
    <submittedName>
        <fullName evidence="1">Putative intron-encoded endonuclease aI5</fullName>
    </submittedName>
</protein>
<keyword evidence="2" id="KW-1185">Reference proteome</keyword>
<dbReference type="SUPFAM" id="SSF55608">
    <property type="entry name" value="Homing endonucleases"/>
    <property type="match status" value="1"/>
</dbReference>
<keyword evidence="1" id="KW-0378">Hydrolase</keyword>
<dbReference type="Proteomes" id="UP000189513">
    <property type="component" value="Unassembled WGS sequence"/>
</dbReference>
<accession>A0A1V2KYC5</accession>
<gene>
    <name evidence="1" type="ORF">BON22_5500</name>
</gene>
<organism evidence="1 2">
    <name type="scientific">Cyberlindnera fabianii</name>
    <name type="common">Yeast</name>
    <name type="synonym">Hansenula fabianii</name>
    <dbReference type="NCBI Taxonomy" id="36022"/>
    <lineage>
        <taxon>Eukaryota</taxon>
        <taxon>Fungi</taxon>
        <taxon>Dikarya</taxon>
        <taxon>Ascomycota</taxon>
        <taxon>Saccharomycotina</taxon>
        <taxon>Saccharomycetes</taxon>
        <taxon>Phaffomycetales</taxon>
        <taxon>Phaffomycetaceae</taxon>
        <taxon>Cyberlindnera</taxon>
    </lineage>
</organism>
<sequence>MVEYVDLQIQKVVLEIIFILFNDYFKLNKSLGNVYSDSKKGNFELIINGLKNVEKLFFYFDCFKLKTIKYDNYIEFKKLLLMIKNGDHLDLNKRNIIKLKAKEINNFGIKEKV</sequence>
<dbReference type="AlphaFoldDB" id="A0A1V2KYC5"/>
<dbReference type="Gene3D" id="3.10.28.10">
    <property type="entry name" value="Homing endonucleases"/>
    <property type="match status" value="1"/>
</dbReference>
<proteinExistence type="predicted"/>
<comment type="caution">
    <text evidence="1">The sequence shown here is derived from an EMBL/GenBank/DDBJ whole genome shotgun (WGS) entry which is preliminary data.</text>
</comment>
<name>A0A1V2KYC5_CYBFA</name>
<keyword evidence="1" id="KW-0540">Nuclease</keyword>
<evidence type="ECO:0000313" key="1">
    <source>
        <dbReference type="EMBL" id="ONH64649.1"/>
    </source>
</evidence>